<evidence type="ECO:0000313" key="2">
    <source>
        <dbReference type="Proteomes" id="UP000278437"/>
    </source>
</evidence>
<reference evidence="2" key="1">
    <citation type="submission" date="2017-03" db="EMBL/GenBank/DDBJ databases">
        <title>Full genome sequence of a non-lethal Shewanella isolate that potentiates virulence of Vibio parahaemolyticus causing acute hepatopancreatic necrosis disease (AHPND) in shrimp.</title>
        <authorList>
            <person name="Prachumwat A."/>
            <person name="Sritunyalucksana K."/>
        </authorList>
    </citation>
    <scope>NUCLEOTIDE SEQUENCE [LARGE SCALE GENOMIC DNA]</scope>
    <source>
        <strain evidence="2">TH2012</strain>
    </source>
</reference>
<accession>A0ABM7CZX9</accession>
<dbReference type="RefSeq" id="WP_126166130.1">
    <property type="nucleotide sequence ID" value="NZ_CP020373.1"/>
</dbReference>
<name>A0ABM7CZX9_9GAMM</name>
<dbReference type="EMBL" id="CP020373">
    <property type="protein sequence ID" value="AZQ09685.1"/>
    <property type="molecule type" value="Genomic_DNA"/>
</dbReference>
<protein>
    <submittedName>
        <fullName evidence="1">Uncharacterized protein</fullName>
    </submittedName>
</protein>
<gene>
    <name evidence="1" type="ORF">STH12_00538</name>
</gene>
<sequence length="213" mass="24352">MELFKPAVKEDRLHPLFKRIISTKGYEPTIDVINSWATGLMGRKKESKKFIQDFQISFNSSLWELYLNKAFVDFGFSIDYSKESPDFNLCHRSGRIVNVEAVTSNSRDNLKTEYYLNESLRSVSMQNNDEFLDGSTIKLAGKLKDKRDLFIGTNNKKHPYYSLEHVKGNPFVIAVAPFDNHLSYSQNNMAINRVLYGLNPPPPMGNQGGIVLF</sequence>
<dbReference type="Proteomes" id="UP000278437">
    <property type="component" value="Chromosome"/>
</dbReference>
<organism evidence="1 2">
    <name type="scientific">Shewanella khirikhana</name>
    <dbReference type="NCBI Taxonomy" id="1965282"/>
    <lineage>
        <taxon>Bacteria</taxon>
        <taxon>Pseudomonadati</taxon>
        <taxon>Pseudomonadota</taxon>
        <taxon>Gammaproteobacteria</taxon>
        <taxon>Alteromonadales</taxon>
        <taxon>Shewanellaceae</taxon>
        <taxon>Shewanella</taxon>
    </lineage>
</organism>
<proteinExistence type="predicted"/>
<keyword evidence="2" id="KW-1185">Reference proteome</keyword>
<evidence type="ECO:0000313" key="1">
    <source>
        <dbReference type="EMBL" id="AZQ09685.1"/>
    </source>
</evidence>